<sequence>MFGGPNGSGKSTLLTGIAEECSIGYYVNADEIEKELRANGFIDCSNFFPTEVSNEQWLLFLNNLIENDTRVQLNSLSSVRIKENVLIIEAPINSYIAAVIAEFMRYILLDCDVSFSFETVMSHPSKVEFLKEAKAKGFKTYLYFISTQDPSINISRVANRVGKGGHDVDTDKIVSRYYRSMELLCDAFLSVDRAYIIDSSMEDGISVFVEKNGDDVTITSEEVPEWIGKYLLEKLQK</sequence>
<evidence type="ECO:0000313" key="1">
    <source>
        <dbReference type="EMBL" id="SDH46868.1"/>
    </source>
</evidence>
<dbReference type="InterPro" id="IPR027417">
    <property type="entry name" value="P-loop_NTPase"/>
</dbReference>
<dbReference type="PANTHER" id="PTHR39206:SF1">
    <property type="entry name" value="SLL8004 PROTEIN"/>
    <property type="match status" value="1"/>
</dbReference>
<name>A0A1G8CN11_9FLAO</name>
<evidence type="ECO:0000313" key="2">
    <source>
        <dbReference type="Proteomes" id="UP000243588"/>
    </source>
</evidence>
<dbReference type="STRING" id="702745.SAMN05421818_104137"/>
<accession>A0A1G8CN11</accession>
<gene>
    <name evidence="1" type="ORF">SAMN05421818_104137</name>
</gene>
<dbReference type="Proteomes" id="UP000243588">
    <property type="component" value="Unassembled WGS sequence"/>
</dbReference>
<dbReference type="AlphaFoldDB" id="A0A1G8CN11"/>
<proteinExistence type="predicted"/>
<dbReference type="Gene3D" id="3.40.50.300">
    <property type="entry name" value="P-loop containing nucleotide triphosphate hydrolases"/>
    <property type="match status" value="1"/>
</dbReference>
<dbReference type="SUPFAM" id="SSF52540">
    <property type="entry name" value="P-loop containing nucleoside triphosphate hydrolases"/>
    <property type="match status" value="1"/>
</dbReference>
<dbReference type="PANTHER" id="PTHR39206">
    <property type="entry name" value="SLL8004 PROTEIN"/>
    <property type="match status" value="1"/>
</dbReference>
<protein>
    <submittedName>
        <fullName evidence="1">Predicted ABC-type ATPase</fullName>
    </submittedName>
</protein>
<keyword evidence="2" id="KW-1185">Reference proteome</keyword>
<organism evidence="1 2">
    <name type="scientific">Myroides phaeus</name>
    <dbReference type="NCBI Taxonomy" id="702745"/>
    <lineage>
        <taxon>Bacteria</taxon>
        <taxon>Pseudomonadati</taxon>
        <taxon>Bacteroidota</taxon>
        <taxon>Flavobacteriia</taxon>
        <taxon>Flavobacteriales</taxon>
        <taxon>Flavobacteriaceae</taxon>
        <taxon>Myroides</taxon>
    </lineage>
</organism>
<dbReference type="EMBL" id="FNDQ01000004">
    <property type="protein sequence ID" value="SDH46868.1"/>
    <property type="molecule type" value="Genomic_DNA"/>
</dbReference>
<reference evidence="2" key="1">
    <citation type="submission" date="2016-10" db="EMBL/GenBank/DDBJ databases">
        <authorList>
            <person name="Varghese N."/>
            <person name="Submissions S."/>
        </authorList>
    </citation>
    <scope>NUCLEOTIDE SEQUENCE [LARGE SCALE GENOMIC DNA]</scope>
    <source>
        <strain evidence="2">DSM 23313</strain>
    </source>
</reference>